<organism evidence="6 7">
    <name type="scientific">Candidatus Limisoma faecipullorum</name>
    <dbReference type="NCBI Taxonomy" id="2840854"/>
    <lineage>
        <taxon>Bacteria</taxon>
        <taxon>Pseudomonadati</taxon>
        <taxon>Bacteroidota</taxon>
        <taxon>Bacteroidia</taxon>
        <taxon>Bacteroidales</taxon>
        <taxon>Candidatus Limisoma</taxon>
    </lineage>
</organism>
<reference evidence="6" key="1">
    <citation type="submission" date="2020-10" db="EMBL/GenBank/DDBJ databases">
        <authorList>
            <person name="Gilroy R."/>
        </authorList>
    </citation>
    <scope>NUCLEOTIDE SEQUENCE</scope>
    <source>
        <strain evidence="6">6919</strain>
    </source>
</reference>
<evidence type="ECO:0000256" key="5">
    <source>
        <dbReference type="HAMAP-Rule" id="MF_00374"/>
    </source>
</evidence>
<dbReference type="HAMAP" id="MF_00374">
    <property type="entry name" value="Ribosomal_uL29"/>
    <property type="match status" value="1"/>
</dbReference>
<reference evidence="6" key="2">
    <citation type="journal article" date="2021" name="PeerJ">
        <title>Extensive microbial diversity within the chicken gut microbiome revealed by metagenomics and culture.</title>
        <authorList>
            <person name="Gilroy R."/>
            <person name="Ravi A."/>
            <person name="Getino M."/>
            <person name="Pursley I."/>
            <person name="Horton D.L."/>
            <person name="Alikhan N.F."/>
            <person name="Baker D."/>
            <person name="Gharbi K."/>
            <person name="Hall N."/>
            <person name="Watson M."/>
            <person name="Adriaenssens E.M."/>
            <person name="Foster-Nyarko E."/>
            <person name="Jarju S."/>
            <person name="Secka A."/>
            <person name="Antonio M."/>
            <person name="Oren A."/>
            <person name="Chaudhuri R.R."/>
            <person name="La Ragione R."/>
            <person name="Hildebrand F."/>
            <person name="Pallen M.J."/>
        </authorList>
    </citation>
    <scope>NUCLEOTIDE SEQUENCE</scope>
    <source>
        <strain evidence="6">6919</strain>
    </source>
</reference>
<keyword evidence="3 5" id="KW-0687">Ribonucleoprotein</keyword>
<dbReference type="GO" id="GO:1990904">
    <property type="term" value="C:ribonucleoprotein complex"/>
    <property type="evidence" value="ECO:0007669"/>
    <property type="project" value="UniProtKB-KW"/>
</dbReference>
<evidence type="ECO:0000256" key="1">
    <source>
        <dbReference type="ARBA" id="ARBA00009254"/>
    </source>
</evidence>
<dbReference type="EMBL" id="JADIMC010000065">
    <property type="protein sequence ID" value="MBO8476483.1"/>
    <property type="molecule type" value="Genomic_DNA"/>
</dbReference>
<sequence length="66" mass="7888">MKKEEIKELGTKELLERLAVAQKEYVQLKINHSISPLDNPAKITQDRRMIARMKTELRRRELNEQK</sequence>
<dbReference type="GO" id="GO:0006412">
    <property type="term" value="P:translation"/>
    <property type="evidence" value="ECO:0007669"/>
    <property type="project" value="UniProtKB-UniRule"/>
</dbReference>
<proteinExistence type="inferred from homology"/>
<protein>
    <recommendedName>
        <fullName evidence="4 5">Large ribosomal subunit protein uL29</fullName>
    </recommendedName>
</protein>
<gene>
    <name evidence="5 6" type="primary">rpmC</name>
    <name evidence="6" type="ORF">IAB88_05765</name>
</gene>
<evidence type="ECO:0000313" key="6">
    <source>
        <dbReference type="EMBL" id="MBO8476483.1"/>
    </source>
</evidence>
<comment type="similarity">
    <text evidence="1 5">Belongs to the universal ribosomal protein uL29 family.</text>
</comment>
<dbReference type="GO" id="GO:0005840">
    <property type="term" value="C:ribosome"/>
    <property type="evidence" value="ECO:0007669"/>
    <property type="project" value="UniProtKB-KW"/>
</dbReference>
<evidence type="ECO:0000256" key="4">
    <source>
        <dbReference type="ARBA" id="ARBA00035204"/>
    </source>
</evidence>
<dbReference type="GO" id="GO:0003735">
    <property type="term" value="F:structural constituent of ribosome"/>
    <property type="evidence" value="ECO:0007669"/>
    <property type="project" value="InterPro"/>
</dbReference>
<comment type="caution">
    <text evidence="6">The sequence shown here is derived from an EMBL/GenBank/DDBJ whole genome shotgun (WGS) entry which is preliminary data.</text>
</comment>
<evidence type="ECO:0000256" key="2">
    <source>
        <dbReference type="ARBA" id="ARBA00022980"/>
    </source>
</evidence>
<accession>A0A9D9IPQ7</accession>
<dbReference type="NCBIfam" id="TIGR00012">
    <property type="entry name" value="L29"/>
    <property type="match status" value="1"/>
</dbReference>
<dbReference type="SUPFAM" id="SSF46561">
    <property type="entry name" value="Ribosomal protein L29 (L29p)"/>
    <property type="match status" value="1"/>
</dbReference>
<dbReference type="AlphaFoldDB" id="A0A9D9IPQ7"/>
<evidence type="ECO:0000256" key="3">
    <source>
        <dbReference type="ARBA" id="ARBA00023274"/>
    </source>
</evidence>
<dbReference type="InterPro" id="IPR001854">
    <property type="entry name" value="Ribosomal_uL29"/>
</dbReference>
<keyword evidence="2 5" id="KW-0689">Ribosomal protein</keyword>
<dbReference type="Gene3D" id="1.10.287.310">
    <property type="match status" value="1"/>
</dbReference>
<dbReference type="Pfam" id="PF00831">
    <property type="entry name" value="Ribosomal_L29"/>
    <property type="match status" value="1"/>
</dbReference>
<dbReference type="InterPro" id="IPR036049">
    <property type="entry name" value="Ribosomal_uL29_sf"/>
</dbReference>
<evidence type="ECO:0000313" key="7">
    <source>
        <dbReference type="Proteomes" id="UP000823598"/>
    </source>
</evidence>
<name>A0A9D9IPQ7_9BACT</name>
<dbReference type="Proteomes" id="UP000823598">
    <property type="component" value="Unassembled WGS sequence"/>
</dbReference>